<feature type="domain" description="HD" evidence="3">
    <location>
        <begin position="312"/>
        <end position="434"/>
    </location>
</feature>
<dbReference type="InterPro" id="IPR006674">
    <property type="entry name" value="HD_domain"/>
</dbReference>
<dbReference type="InterPro" id="IPR000160">
    <property type="entry name" value="GGDEF_dom"/>
</dbReference>
<comment type="caution">
    <text evidence="5">The sequence shown here is derived from an EMBL/GenBank/DDBJ whole genome shotgun (WGS) entry which is preliminary data.</text>
</comment>
<feature type="domain" description="PAS" evidence="1">
    <location>
        <begin position="16"/>
        <end position="87"/>
    </location>
</feature>
<dbReference type="SMART" id="SM00091">
    <property type="entry name" value="PAS"/>
    <property type="match status" value="1"/>
</dbReference>
<dbReference type="SUPFAM" id="SSF55073">
    <property type="entry name" value="Nucleotide cyclase"/>
    <property type="match status" value="1"/>
</dbReference>
<dbReference type="NCBIfam" id="TIGR00229">
    <property type="entry name" value="sensory_box"/>
    <property type="match status" value="1"/>
</dbReference>
<dbReference type="Proteomes" id="UP000621436">
    <property type="component" value="Unassembled WGS sequence"/>
</dbReference>
<dbReference type="CDD" id="cd00130">
    <property type="entry name" value="PAS"/>
    <property type="match status" value="1"/>
</dbReference>
<name>A0A931AU20_9FIRM</name>
<dbReference type="SUPFAM" id="SSF109604">
    <property type="entry name" value="HD-domain/PDEase-like"/>
    <property type="match status" value="1"/>
</dbReference>
<evidence type="ECO:0000313" key="6">
    <source>
        <dbReference type="Proteomes" id="UP000621436"/>
    </source>
</evidence>
<dbReference type="CDD" id="cd00077">
    <property type="entry name" value="HDc"/>
    <property type="match status" value="1"/>
</dbReference>
<dbReference type="PROSITE" id="PS51831">
    <property type="entry name" value="HD"/>
    <property type="match status" value="1"/>
</dbReference>
<dbReference type="Pfam" id="PF00989">
    <property type="entry name" value="PAS"/>
    <property type="match status" value="1"/>
</dbReference>
<dbReference type="CDD" id="cd01949">
    <property type="entry name" value="GGDEF"/>
    <property type="match status" value="1"/>
</dbReference>
<dbReference type="InterPro" id="IPR052020">
    <property type="entry name" value="Cyclic_di-GMP/3'3'-cGAMP_PDE"/>
</dbReference>
<dbReference type="Gene3D" id="1.10.3210.10">
    <property type="entry name" value="Hypothetical protein af1432"/>
    <property type="match status" value="1"/>
</dbReference>
<evidence type="ECO:0000259" key="3">
    <source>
        <dbReference type="PROSITE" id="PS51831"/>
    </source>
</evidence>
<gene>
    <name evidence="5" type="ORF">I0Q91_03615</name>
</gene>
<dbReference type="InterPro" id="IPR035965">
    <property type="entry name" value="PAS-like_dom_sf"/>
</dbReference>
<dbReference type="PROSITE" id="PS51832">
    <property type="entry name" value="HD_GYP"/>
    <property type="match status" value="1"/>
</dbReference>
<dbReference type="SMART" id="SM00471">
    <property type="entry name" value="HDc"/>
    <property type="match status" value="1"/>
</dbReference>
<dbReference type="Gene3D" id="3.30.70.270">
    <property type="match status" value="1"/>
</dbReference>
<accession>A0A931AU20</accession>
<evidence type="ECO:0000259" key="2">
    <source>
        <dbReference type="PROSITE" id="PS50887"/>
    </source>
</evidence>
<dbReference type="InterPro" id="IPR003607">
    <property type="entry name" value="HD/PDEase_dom"/>
</dbReference>
<protein>
    <submittedName>
        <fullName evidence="5">Diguanylate cyclase</fullName>
    </submittedName>
</protein>
<evidence type="ECO:0000259" key="4">
    <source>
        <dbReference type="PROSITE" id="PS51832"/>
    </source>
</evidence>
<evidence type="ECO:0000259" key="1">
    <source>
        <dbReference type="PROSITE" id="PS50112"/>
    </source>
</evidence>
<dbReference type="Pfam" id="PF00990">
    <property type="entry name" value="GGDEF"/>
    <property type="match status" value="1"/>
</dbReference>
<dbReference type="PROSITE" id="PS50112">
    <property type="entry name" value="PAS"/>
    <property type="match status" value="1"/>
</dbReference>
<dbReference type="SUPFAM" id="SSF55785">
    <property type="entry name" value="PYP-like sensor domain (PAS domain)"/>
    <property type="match status" value="1"/>
</dbReference>
<dbReference type="InterPro" id="IPR000014">
    <property type="entry name" value="PAS"/>
</dbReference>
<dbReference type="InterPro" id="IPR029787">
    <property type="entry name" value="Nucleotide_cyclase"/>
</dbReference>
<dbReference type="NCBIfam" id="TIGR00254">
    <property type="entry name" value="GGDEF"/>
    <property type="match status" value="1"/>
</dbReference>
<dbReference type="InterPro" id="IPR043128">
    <property type="entry name" value="Rev_trsase/Diguanyl_cyclase"/>
</dbReference>
<dbReference type="Pfam" id="PF13487">
    <property type="entry name" value="HD_5"/>
    <property type="match status" value="1"/>
</dbReference>
<dbReference type="PANTHER" id="PTHR45228:SF1">
    <property type="entry name" value="CYCLIC DI-GMP PHOSPHODIESTERASE TM_0186"/>
    <property type="match status" value="1"/>
</dbReference>
<reference evidence="5" key="1">
    <citation type="submission" date="2020-11" db="EMBL/GenBank/DDBJ databases">
        <title>Halonatronomonas betainensis gen. nov., sp. nov. a novel haloalkaliphilic representative of the family Halanaerobiacae capable of betaine degradation.</title>
        <authorList>
            <person name="Boltyanskaya Y."/>
            <person name="Kevbrin V."/>
            <person name="Detkova E."/>
            <person name="Grouzdev D.S."/>
            <person name="Koziaeva V."/>
            <person name="Zhilina T."/>
        </authorList>
    </citation>
    <scope>NUCLEOTIDE SEQUENCE</scope>
    <source>
        <strain evidence="5">Z-7014</strain>
    </source>
</reference>
<dbReference type="Gene3D" id="3.30.450.20">
    <property type="entry name" value="PAS domain"/>
    <property type="match status" value="1"/>
</dbReference>
<dbReference type="InterPro" id="IPR013767">
    <property type="entry name" value="PAS_fold"/>
</dbReference>
<dbReference type="RefSeq" id="WP_270452940.1">
    <property type="nucleotide sequence ID" value="NZ_JADPIE010000002.1"/>
</dbReference>
<keyword evidence="6" id="KW-1185">Reference proteome</keyword>
<feature type="domain" description="HD-GYP" evidence="4">
    <location>
        <begin position="290"/>
        <end position="476"/>
    </location>
</feature>
<dbReference type="EMBL" id="JADPIE010000002">
    <property type="protein sequence ID" value="MBF8436156.1"/>
    <property type="molecule type" value="Genomic_DNA"/>
</dbReference>
<dbReference type="PANTHER" id="PTHR45228">
    <property type="entry name" value="CYCLIC DI-GMP PHOSPHODIESTERASE TM_0186-RELATED"/>
    <property type="match status" value="1"/>
</dbReference>
<evidence type="ECO:0000313" key="5">
    <source>
        <dbReference type="EMBL" id="MBF8436156.1"/>
    </source>
</evidence>
<feature type="domain" description="GGDEF" evidence="2">
    <location>
        <begin position="169"/>
        <end position="299"/>
    </location>
</feature>
<dbReference type="SMART" id="SM00267">
    <property type="entry name" value="GGDEF"/>
    <property type="match status" value="1"/>
</dbReference>
<dbReference type="PROSITE" id="PS50887">
    <property type="entry name" value="GGDEF"/>
    <property type="match status" value="1"/>
</dbReference>
<proteinExistence type="predicted"/>
<dbReference type="AlphaFoldDB" id="A0A931AU20"/>
<dbReference type="InterPro" id="IPR037522">
    <property type="entry name" value="HD_GYP_dom"/>
</dbReference>
<organism evidence="5 6">
    <name type="scientific">Halonatronomonas betaini</name>
    <dbReference type="NCBI Taxonomy" id="2778430"/>
    <lineage>
        <taxon>Bacteria</taxon>
        <taxon>Bacillati</taxon>
        <taxon>Bacillota</taxon>
        <taxon>Clostridia</taxon>
        <taxon>Halanaerobiales</taxon>
        <taxon>Halarsenatibacteraceae</taxon>
        <taxon>Halonatronomonas</taxon>
    </lineage>
</organism>
<sequence>MAETNKEMRMEELDIDARQYQKLFYKSPAGMLLLDQDGNILKANQAILETTGYRFEEVIGKSIFDLFVEEDYIEEAKINIKKIISGKDLRHITKTRHKSGEIFYSLLKETRIKLNDGSYGILSMQIDVTDIKEKEEKIKYISYHDQLTGLYNRKFLEEELKRLDTERQLPISIIMADVDGLKLINDSYGHRAGDKLIKRSAEILEESVRQEDIVARWAGDEFVILLPKTGSEETEKIINRIITRTNETDTIDIPISIGLGYAVKETTDIDIYKVLNEADKNLYHNKISYGKDKESKIVKSFLDSLGTQSGETKEHVQRMAQLARKVGRRLNLSSNELHKLYLLAYLHDIGKITVPANILNKNGKLTEEEWEIVAKHTEKGRQIALATSEFAPIAEEIYSHHERWDGNGYPRGLKGEEIPYLARIISIVDAYDVMTNGRVYQNSISRDKALKEIKDCAGTQFDPELVDIFIKVILDE</sequence>